<keyword evidence="1" id="KW-0472">Membrane</keyword>
<accession>A0A7X1E8V2</accession>
<dbReference type="EMBL" id="JACHVC010000012">
    <property type="protein sequence ID" value="MBC2606696.1"/>
    <property type="molecule type" value="Genomic_DNA"/>
</dbReference>
<protein>
    <submittedName>
        <fullName evidence="2">DUF3667 domain-containing protein</fullName>
    </submittedName>
</protein>
<organism evidence="2 3">
    <name type="scientific">Pelagicoccus albus</name>
    <dbReference type="NCBI Taxonomy" id="415222"/>
    <lineage>
        <taxon>Bacteria</taxon>
        <taxon>Pseudomonadati</taxon>
        <taxon>Verrucomicrobiota</taxon>
        <taxon>Opitutia</taxon>
        <taxon>Puniceicoccales</taxon>
        <taxon>Pelagicoccaceae</taxon>
        <taxon>Pelagicoccus</taxon>
    </lineage>
</organism>
<keyword evidence="1" id="KW-1133">Transmembrane helix</keyword>
<dbReference type="RefSeq" id="WP_185660563.1">
    <property type="nucleotide sequence ID" value="NZ_CAWPOO010000012.1"/>
</dbReference>
<dbReference type="InterPro" id="IPR022134">
    <property type="entry name" value="DUF3667"/>
</dbReference>
<proteinExistence type="predicted"/>
<evidence type="ECO:0000256" key="1">
    <source>
        <dbReference type="SAM" id="Phobius"/>
    </source>
</evidence>
<comment type="caution">
    <text evidence="2">The sequence shown here is derived from an EMBL/GenBank/DDBJ whole genome shotgun (WGS) entry which is preliminary data.</text>
</comment>
<keyword evidence="3" id="KW-1185">Reference proteome</keyword>
<feature type="transmembrane region" description="Helical" evidence="1">
    <location>
        <begin position="244"/>
        <end position="268"/>
    </location>
</feature>
<keyword evidence="1" id="KW-0812">Transmembrane</keyword>
<feature type="transmembrane region" description="Helical" evidence="1">
    <location>
        <begin position="214"/>
        <end position="232"/>
    </location>
</feature>
<gene>
    <name evidence="2" type="ORF">H5P27_11640</name>
</gene>
<feature type="transmembrane region" description="Helical" evidence="1">
    <location>
        <begin position="178"/>
        <end position="202"/>
    </location>
</feature>
<sequence>MSDHETHDQRCKNCDNPLRGEYCSNCGQRDIDFREDWRGLTSDFFSSMFNLDGRVPQGVFTLFFRPGLNAQLFLQGKRASQIPPLRFYLFSSLIYFIWFSSGDGITFFEEAANGAEAFGTHDNDLEKIISLKFEDPSAVQAEFNTWLPRVFLLSVPALALVTRLLFRKRGYVLLEHVVIAMQLLTFAMLWTLLSAALTWAISLASTETANVIEHVLPIWILIYPILAFRRIFELSWTKAILVNLLLFPLFNALFAVGAVLVLALAMWLS</sequence>
<feature type="transmembrane region" description="Helical" evidence="1">
    <location>
        <begin position="87"/>
        <end position="108"/>
    </location>
</feature>
<feature type="transmembrane region" description="Helical" evidence="1">
    <location>
        <begin position="146"/>
        <end position="166"/>
    </location>
</feature>
<name>A0A7X1E8V2_9BACT</name>
<reference evidence="2 3" key="1">
    <citation type="submission" date="2020-07" db="EMBL/GenBank/DDBJ databases">
        <authorList>
            <person name="Feng X."/>
        </authorList>
    </citation>
    <scope>NUCLEOTIDE SEQUENCE [LARGE SCALE GENOMIC DNA]</scope>
    <source>
        <strain evidence="2 3">JCM23202</strain>
    </source>
</reference>
<dbReference type="Pfam" id="PF12412">
    <property type="entry name" value="DUF3667"/>
    <property type="match status" value="1"/>
</dbReference>
<dbReference type="Proteomes" id="UP000526501">
    <property type="component" value="Unassembled WGS sequence"/>
</dbReference>
<evidence type="ECO:0000313" key="2">
    <source>
        <dbReference type="EMBL" id="MBC2606696.1"/>
    </source>
</evidence>
<dbReference type="AlphaFoldDB" id="A0A7X1E8V2"/>
<evidence type="ECO:0000313" key="3">
    <source>
        <dbReference type="Proteomes" id="UP000526501"/>
    </source>
</evidence>